<dbReference type="Gene3D" id="3.40.1810.10">
    <property type="entry name" value="Transcription factor, MADS-box"/>
    <property type="match status" value="1"/>
</dbReference>
<gene>
    <name evidence="8" type="ORF">EYR41_006094</name>
</gene>
<dbReference type="AlphaFoldDB" id="A0A8H2E3R4"/>
<reference evidence="8 9" key="1">
    <citation type="submission" date="2019-03" db="EMBL/GenBank/DDBJ databases">
        <title>Nematode-trapping fungi genome.</title>
        <authorList>
            <person name="Vidal-Diez De Ulzurrun G."/>
        </authorList>
    </citation>
    <scope>NUCLEOTIDE SEQUENCE [LARGE SCALE GENOMIC DNA]</scope>
    <source>
        <strain evidence="8 9">TWF154</strain>
    </source>
</reference>
<evidence type="ECO:0000256" key="1">
    <source>
        <dbReference type="ARBA" id="ARBA00004123"/>
    </source>
</evidence>
<keyword evidence="5" id="KW-0539">Nucleus</keyword>
<evidence type="ECO:0000256" key="2">
    <source>
        <dbReference type="ARBA" id="ARBA00023015"/>
    </source>
</evidence>
<comment type="caution">
    <text evidence="8">The sequence shown here is derived from an EMBL/GenBank/DDBJ whole genome shotgun (WGS) entry which is preliminary data.</text>
</comment>
<evidence type="ECO:0000256" key="3">
    <source>
        <dbReference type="ARBA" id="ARBA00023125"/>
    </source>
</evidence>
<evidence type="ECO:0000259" key="7">
    <source>
        <dbReference type="PROSITE" id="PS50066"/>
    </source>
</evidence>
<dbReference type="EMBL" id="SOZJ01000003">
    <property type="protein sequence ID" value="TGJ70108.1"/>
    <property type="molecule type" value="Genomic_DNA"/>
</dbReference>
<keyword evidence="2" id="KW-0805">Transcription regulation</keyword>
<dbReference type="GO" id="GO:0005634">
    <property type="term" value="C:nucleus"/>
    <property type="evidence" value="ECO:0007669"/>
    <property type="project" value="UniProtKB-SubCell"/>
</dbReference>
<evidence type="ECO:0000256" key="6">
    <source>
        <dbReference type="SAM" id="MobiDB-lite"/>
    </source>
</evidence>
<evidence type="ECO:0000313" key="9">
    <source>
        <dbReference type="Proteomes" id="UP000297595"/>
    </source>
</evidence>
<dbReference type="InterPro" id="IPR002100">
    <property type="entry name" value="TF_MADSbox"/>
</dbReference>
<dbReference type="GO" id="GO:0045944">
    <property type="term" value="P:positive regulation of transcription by RNA polymerase II"/>
    <property type="evidence" value="ECO:0007669"/>
    <property type="project" value="UniProtKB-ARBA"/>
</dbReference>
<keyword evidence="3" id="KW-0238">DNA-binding</keyword>
<evidence type="ECO:0000256" key="4">
    <source>
        <dbReference type="ARBA" id="ARBA00023163"/>
    </source>
</evidence>
<feature type="region of interest" description="Disordered" evidence="6">
    <location>
        <begin position="1"/>
        <end position="34"/>
    </location>
</feature>
<organism evidence="8 9">
    <name type="scientific">Orbilia oligospora</name>
    <name type="common">Nematode-trapping fungus</name>
    <name type="synonym">Arthrobotrys oligospora</name>
    <dbReference type="NCBI Taxonomy" id="2813651"/>
    <lineage>
        <taxon>Eukaryota</taxon>
        <taxon>Fungi</taxon>
        <taxon>Dikarya</taxon>
        <taxon>Ascomycota</taxon>
        <taxon>Pezizomycotina</taxon>
        <taxon>Orbiliomycetes</taxon>
        <taxon>Orbiliales</taxon>
        <taxon>Orbiliaceae</taxon>
        <taxon>Orbilia</taxon>
    </lineage>
</organism>
<sequence>MMPEGERKNFKDVDHADAESHLDPRRSTIRHHQKFRTRTQTLIRKANELWKECNAEVSLVVRRDSGKYYVYQSRNSMEWPPNIDEVYSSYPLAETYFPGGEQLMPTKNAPRRWKLVELKSKDRAHPVPTQEIESKSEKSYSTYIEGSRVEGVKKI</sequence>
<feature type="domain" description="MADS-box" evidence="7">
    <location>
        <begin position="15"/>
        <end position="75"/>
    </location>
</feature>
<dbReference type="GO" id="GO:0003677">
    <property type="term" value="F:DNA binding"/>
    <property type="evidence" value="ECO:0007669"/>
    <property type="project" value="UniProtKB-KW"/>
</dbReference>
<comment type="subcellular location">
    <subcellularLocation>
        <location evidence="1">Nucleus</location>
    </subcellularLocation>
</comment>
<evidence type="ECO:0000256" key="5">
    <source>
        <dbReference type="ARBA" id="ARBA00023242"/>
    </source>
</evidence>
<name>A0A8H2E3R4_ORBOL</name>
<dbReference type="GO" id="GO:0046983">
    <property type="term" value="F:protein dimerization activity"/>
    <property type="evidence" value="ECO:0007669"/>
    <property type="project" value="InterPro"/>
</dbReference>
<dbReference type="Pfam" id="PF00319">
    <property type="entry name" value="SRF-TF"/>
    <property type="match status" value="1"/>
</dbReference>
<evidence type="ECO:0000313" key="8">
    <source>
        <dbReference type="EMBL" id="TGJ70108.1"/>
    </source>
</evidence>
<keyword evidence="4" id="KW-0804">Transcription</keyword>
<feature type="compositionally biased region" description="Basic and acidic residues" evidence="6">
    <location>
        <begin position="1"/>
        <end position="26"/>
    </location>
</feature>
<accession>A0A8H2E3R4</accession>
<dbReference type="PROSITE" id="PS50066">
    <property type="entry name" value="MADS_BOX_2"/>
    <property type="match status" value="1"/>
</dbReference>
<protein>
    <recommendedName>
        <fullName evidence="7">MADS-box domain-containing protein</fullName>
    </recommendedName>
</protein>
<dbReference type="SUPFAM" id="SSF55455">
    <property type="entry name" value="SRF-like"/>
    <property type="match status" value="1"/>
</dbReference>
<dbReference type="InterPro" id="IPR036879">
    <property type="entry name" value="TF_MADSbox_sf"/>
</dbReference>
<dbReference type="Proteomes" id="UP000297595">
    <property type="component" value="Unassembled WGS sequence"/>
</dbReference>
<proteinExistence type="predicted"/>